<dbReference type="InterPro" id="IPR007848">
    <property type="entry name" value="Small_mtfrase_dom"/>
</dbReference>
<dbReference type="Gene3D" id="3.40.50.150">
    <property type="entry name" value="Vaccinia Virus protein VP39"/>
    <property type="match status" value="1"/>
</dbReference>
<dbReference type="GO" id="GO:0008757">
    <property type="term" value="F:S-adenosylmethionine-dependent methyltransferase activity"/>
    <property type="evidence" value="ECO:0007669"/>
    <property type="project" value="TreeGrafter"/>
</dbReference>
<gene>
    <name evidence="6" type="ORF">EF806_02595</name>
</gene>
<name>A0A520KT78_METT2</name>
<dbReference type="Proteomes" id="UP000317158">
    <property type="component" value="Unassembled WGS sequence"/>
</dbReference>
<dbReference type="AlphaFoldDB" id="A0A520KT78"/>
<protein>
    <submittedName>
        <fullName evidence="6">Methylase</fullName>
    </submittedName>
</protein>
<dbReference type="PANTHER" id="PTHR45875:SF1">
    <property type="entry name" value="METHYLTRANSFERASE N6AMT1"/>
    <property type="match status" value="1"/>
</dbReference>
<dbReference type="NCBIfam" id="NF011529">
    <property type="entry name" value="PRK14968.1-3"/>
    <property type="match status" value="1"/>
</dbReference>
<sequence>MKEEDGYIYKPNDDTFILLDAALDEVKKTDIVLEIGTGCGVIAEALLKKAKCLVATDINPFATRVAKKKEINVIRTYLFDGIRGKFDLVLFNPPYLPDDAYNEEDKWFNLALIGGPTGQEIIKEFLDSIDKYLSNEGRFLIVISSLTGIEDIMDFAKSKGFYTEIVREKRIFFERIVVIKGIMKK</sequence>
<keyword evidence="4" id="KW-0949">S-adenosyl-L-methionine</keyword>
<dbReference type="Pfam" id="PF05175">
    <property type="entry name" value="MTS"/>
    <property type="match status" value="1"/>
</dbReference>
<dbReference type="EMBL" id="RXIF01000004">
    <property type="protein sequence ID" value="RZN64950.1"/>
    <property type="molecule type" value="Genomic_DNA"/>
</dbReference>
<evidence type="ECO:0000256" key="1">
    <source>
        <dbReference type="ARBA" id="ARBA00006149"/>
    </source>
</evidence>
<dbReference type="GO" id="GO:0008276">
    <property type="term" value="F:protein methyltransferase activity"/>
    <property type="evidence" value="ECO:0007669"/>
    <property type="project" value="TreeGrafter"/>
</dbReference>
<evidence type="ECO:0000313" key="6">
    <source>
        <dbReference type="EMBL" id="RZN64950.1"/>
    </source>
</evidence>
<organism evidence="6 7">
    <name type="scientific">Methanoliparum thermophilum</name>
    <dbReference type="NCBI Taxonomy" id="2491083"/>
    <lineage>
        <taxon>Archaea</taxon>
        <taxon>Methanobacteriati</taxon>
        <taxon>Methanobacteriota</taxon>
        <taxon>Candidatus Methanoliparia</taxon>
        <taxon>Candidatus Methanoliparales</taxon>
        <taxon>Candidatus Methanoliparaceae</taxon>
        <taxon>Candidatus Methanoliparum</taxon>
    </lineage>
</organism>
<keyword evidence="2 6" id="KW-0489">Methyltransferase</keyword>
<dbReference type="GO" id="GO:0003676">
    <property type="term" value="F:nucleic acid binding"/>
    <property type="evidence" value="ECO:0007669"/>
    <property type="project" value="InterPro"/>
</dbReference>
<dbReference type="NCBIfam" id="TIGR00537">
    <property type="entry name" value="hemK_rel_arch"/>
    <property type="match status" value="1"/>
</dbReference>
<keyword evidence="3" id="KW-0808">Transferase</keyword>
<comment type="caution">
    <text evidence="6">The sequence shown here is derived from an EMBL/GenBank/DDBJ whole genome shotgun (WGS) entry which is preliminary data.</text>
</comment>
<evidence type="ECO:0000256" key="3">
    <source>
        <dbReference type="ARBA" id="ARBA00022679"/>
    </source>
</evidence>
<dbReference type="GO" id="GO:0035657">
    <property type="term" value="C:eRF1 methyltransferase complex"/>
    <property type="evidence" value="ECO:0007669"/>
    <property type="project" value="TreeGrafter"/>
</dbReference>
<evidence type="ECO:0000259" key="5">
    <source>
        <dbReference type="Pfam" id="PF05175"/>
    </source>
</evidence>
<dbReference type="GO" id="GO:0032259">
    <property type="term" value="P:methylation"/>
    <property type="evidence" value="ECO:0007669"/>
    <property type="project" value="UniProtKB-KW"/>
</dbReference>
<dbReference type="InterPro" id="IPR052190">
    <property type="entry name" value="Euk-Arch_PrmC-MTase"/>
</dbReference>
<comment type="similarity">
    <text evidence="1">Belongs to the eukaryotic/archaeal PrmC-related family.</text>
</comment>
<reference evidence="6 7" key="1">
    <citation type="journal article" date="2019" name="Nat. Microbiol.">
        <title>Wide diversity of methane and short-chain alkane metabolisms in uncultured archaea.</title>
        <authorList>
            <person name="Borrel G."/>
            <person name="Adam P.S."/>
            <person name="McKay L.J."/>
            <person name="Chen L.X."/>
            <person name="Sierra-Garcia I.N."/>
            <person name="Sieber C.M."/>
            <person name="Letourneur Q."/>
            <person name="Ghozlane A."/>
            <person name="Andersen G.L."/>
            <person name="Li W.J."/>
            <person name="Hallam S.J."/>
            <person name="Muyzer G."/>
            <person name="de Oliveira V.M."/>
            <person name="Inskeep W.P."/>
            <person name="Banfield J.F."/>
            <person name="Gribaldo S."/>
        </authorList>
    </citation>
    <scope>NUCLEOTIDE SEQUENCE [LARGE SCALE GENOMIC DNA]</scope>
    <source>
        <strain evidence="6">NM1a</strain>
    </source>
</reference>
<dbReference type="InterPro" id="IPR002052">
    <property type="entry name" value="DNA_methylase_N6_adenine_CS"/>
</dbReference>
<accession>A0A520KT78</accession>
<dbReference type="SUPFAM" id="SSF53335">
    <property type="entry name" value="S-adenosyl-L-methionine-dependent methyltransferases"/>
    <property type="match status" value="1"/>
</dbReference>
<dbReference type="InterPro" id="IPR004557">
    <property type="entry name" value="PrmC-related"/>
</dbReference>
<evidence type="ECO:0000256" key="2">
    <source>
        <dbReference type="ARBA" id="ARBA00022603"/>
    </source>
</evidence>
<dbReference type="InterPro" id="IPR029063">
    <property type="entry name" value="SAM-dependent_MTases_sf"/>
</dbReference>
<evidence type="ECO:0000256" key="4">
    <source>
        <dbReference type="ARBA" id="ARBA00022691"/>
    </source>
</evidence>
<dbReference type="CDD" id="cd02440">
    <property type="entry name" value="AdoMet_MTases"/>
    <property type="match status" value="1"/>
</dbReference>
<evidence type="ECO:0000313" key="7">
    <source>
        <dbReference type="Proteomes" id="UP000317158"/>
    </source>
</evidence>
<feature type="domain" description="Methyltransferase small" evidence="5">
    <location>
        <begin position="22"/>
        <end position="154"/>
    </location>
</feature>
<dbReference type="PROSITE" id="PS00092">
    <property type="entry name" value="N6_MTASE"/>
    <property type="match status" value="1"/>
</dbReference>
<proteinExistence type="inferred from homology"/>
<dbReference type="PANTHER" id="PTHR45875">
    <property type="entry name" value="METHYLTRANSFERASE N6AMT1"/>
    <property type="match status" value="1"/>
</dbReference>